<dbReference type="InterPro" id="IPR000160">
    <property type="entry name" value="GGDEF_dom"/>
</dbReference>
<accession>A0A832I3F1</accession>
<dbReference type="InterPro" id="IPR029016">
    <property type="entry name" value="GAF-like_dom_sf"/>
</dbReference>
<dbReference type="InterPro" id="IPR029787">
    <property type="entry name" value="Nucleotide_cyclase"/>
</dbReference>
<dbReference type="SMART" id="SM00267">
    <property type="entry name" value="GGDEF"/>
    <property type="match status" value="1"/>
</dbReference>
<name>A0A832I3F1_UNCEI</name>
<proteinExistence type="predicted"/>
<dbReference type="Gene3D" id="3.30.70.270">
    <property type="match status" value="1"/>
</dbReference>
<dbReference type="InterPro" id="IPR050469">
    <property type="entry name" value="Diguanylate_Cyclase"/>
</dbReference>
<dbReference type="InterPro" id="IPR003018">
    <property type="entry name" value="GAF"/>
</dbReference>
<dbReference type="EMBL" id="DSQF01000002">
    <property type="protein sequence ID" value="HGZ41898.1"/>
    <property type="molecule type" value="Genomic_DNA"/>
</dbReference>
<dbReference type="PANTHER" id="PTHR45138:SF9">
    <property type="entry name" value="DIGUANYLATE CYCLASE DGCM-RELATED"/>
    <property type="match status" value="1"/>
</dbReference>
<dbReference type="SUPFAM" id="SSF55781">
    <property type="entry name" value="GAF domain-like"/>
    <property type="match status" value="1"/>
</dbReference>
<dbReference type="GO" id="GO:0052621">
    <property type="term" value="F:diguanylate cyclase activity"/>
    <property type="evidence" value="ECO:0007669"/>
    <property type="project" value="TreeGrafter"/>
</dbReference>
<dbReference type="GO" id="GO:0005886">
    <property type="term" value="C:plasma membrane"/>
    <property type="evidence" value="ECO:0007669"/>
    <property type="project" value="TreeGrafter"/>
</dbReference>
<dbReference type="Pfam" id="PF01590">
    <property type="entry name" value="GAF"/>
    <property type="match status" value="1"/>
</dbReference>
<feature type="domain" description="GGDEF" evidence="1">
    <location>
        <begin position="200"/>
        <end position="332"/>
    </location>
</feature>
<reference evidence="2" key="1">
    <citation type="journal article" date="2020" name="mSystems">
        <title>Genome- and Community-Level Interaction Insights into Carbon Utilization and Element Cycling Functions of Hydrothermarchaeota in Hydrothermal Sediment.</title>
        <authorList>
            <person name="Zhou Z."/>
            <person name="Liu Y."/>
            <person name="Xu W."/>
            <person name="Pan J."/>
            <person name="Luo Z.H."/>
            <person name="Li M."/>
        </authorList>
    </citation>
    <scope>NUCLEOTIDE SEQUENCE [LARGE SCALE GENOMIC DNA]</scope>
    <source>
        <strain evidence="2">SpSt-381</strain>
    </source>
</reference>
<dbReference type="Pfam" id="PF00990">
    <property type="entry name" value="GGDEF"/>
    <property type="match status" value="1"/>
</dbReference>
<dbReference type="SMART" id="SM00065">
    <property type="entry name" value="GAF"/>
    <property type="match status" value="1"/>
</dbReference>
<dbReference type="GO" id="GO:1902201">
    <property type="term" value="P:negative regulation of bacterial-type flagellum-dependent cell motility"/>
    <property type="evidence" value="ECO:0007669"/>
    <property type="project" value="TreeGrafter"/>
</dbReference>
<dbReference type="NCBIfam" id="TIGR00254">
    <property type="entry name" value="GGDEF"/>
    <property type="match status" value="1"/>
</dbReference>
<dbReference type="PANTHER" id="PTHR45138">
    <property type="entry name" value="REGULATORY COMPONENTS OF SENSORY TRANSDUCTION SYSTEM"/>
    <property type="match status" value="1"/>
</dbReference>
<dbReference type="FunFam" id="3.30.70.270:FF:000001">
    <property type="entry name" value="Diguanylate cyclase domain protein"/>
    <property type="match status" value="1"/>
</dbReference>
<evidence type="ECO:0000313" key="2">
    <source>
        <dbReference type="EMBL" id="HGZ41898.1"/>
    </source>
</evidence>
<protein>
    <submittedName>
        <fullName evidence="2">GGDEF domain-containing protein</fullName>
    </submittedName>
</protein>
<dbReference type="GO" id="GO:0043709">
    <property type="term" value="P:cell adhesion involved in single-species biofilm formation"/>
    <property type="evidence" value="ECO:0007669"/>
    <property type="project" value="TreeGrafter"/>
</dbReference>
<dbReference type="Gene3D" id="3.30.450.40">
    <property type="match status" value="1"/>
</dbReference>
<organism evidence="2">
    <name type="scientific">Eiseniibacteriota bacterium</name>
    <dbReference type="NCBI Taxonomy" id="2212470"/>
    <lineage>
        <taxon>Bacteria</taxon>
        <taxon>Candidatus Eiseniibacteriota</taxon>
    </lineage>
</organism>
<sequence length="335" mass="35550">MVPRDKMLGALRDLADRAGTRTRRGVAERVLRATLTLVECDGAAIEWSGGRSRERVALVRGAGAAPHAGPADPADAARSRLRAGAPVVTPDLAADPRFGGAETCPGVAAGPAAWVPLDARDGAAGHLAAYRAQGSPRFRQSEIATLMLLAAWTAAALENARLGEAIEKLAVTDDLTQVYNYRYLKTALRREIKRAGRYGQELSLLMMDVDNLKAYNDRHGHLRGSTLLKEMAGLIVECVRSFDLVAKYGGDEFTIILPQTARDGALVVAERIRARIAGHAFPLAPAGSITVSLGVGVYPEDAGDGTGLIQAADRALYLAKQRGRNRVESVGPLAA</sequence>
<dbReference type="SUPFAM" id="SSF55073">
    <property type="entry name" value="Nucleotide cyclase"/>
    <property type="match status" value="1"/>
</dbReference>
<evidence type="ECO:0000259" key="1">
    <source>
        <dbReference type="PROSITE" id="PS50887"/>
    </source>
</evidence>
<gene>
    <name evidence="2" type="ORF">ENR23_00470</name>
</gene>
<dbReference type="AlphaFoldDB" id="A0A832I3F1"/>
<dbReference type="InterPro" id="IPR043128">
    <property type="entry name" value="Rev_trsase/Diguanyl_cyclase"/>
</dbReference>
<dbReference type="PROSITE" id="PS50887">
    <property type="entry name" value="GGDEF"/>
    <property type="match status" value="1"/>
</dbReference>
<comment type="caution">
    <text evidence="2">The sequence shown here is derived from an EMBL/GenBank/DDBJ whole genome shotgun (WGS) entry which is preliminary data.</text>
</comment>
<dbReference type="CDD" id="cd01949">
    <property type="entry name" value="GGDEF"/>
    <property type="match status" value="1"/>
</dbReference>